<feature type="transmembrane region" description="Helical" evidence="2">
    <location>
        <begin position="248"/>
        <end position="269"/>
    </location>
</feature>
<dbReference type="Pfam" id="PF13676">
    <property type="entry name" value="TIR_2"/>
    <property type="match status" value="1"/>
</dbReference>
<comment type="caution">
    <text evidence="4">The sequence shown here is derived from an EMBL/GenBank/DDBJ whole genome shotgun (WGS) entry which is preliminary data.</text>
</comment>
<keyword evidence="4" id="KW-0675">Receptor</keyword>
<feature type="region of interest" description="Disordered" evidence="1">
    <location>
        <begin position="156"/>
        <end position="195"/>
    </location>
</feature>
<evidence type="ECO:0000256" key="2">
    <source>
        <dbReference type="SAM" id="Phobius"/>
    </source>
</evidence>
<evidence type="ECO:0000313" key="5">
    <source>
        <dbReference type="Proteomes" id="UP001165283"/>
    </source>
</evidence>
<proteinExistence type="predicted"/>
<dbReference type="InterPro" id="IPR035897">
    <property type="entry name" value="Toll_tir_struct_dom_sf"/>
</dbReference>
<keyword evidence="2" id="KW-1133">Transmembrane helix</keyword>
<gene>
    <name evidence="4" type="ORF">KDL28_01055</name>
</gene>
<evidence type="ECO:0000259" key="3">
    <source>
        <dbReference type="PROSITE" id="PS50104"/>
    </source>
</evidence>
<name>A0ABT0ZSD3_9PSEU</name>
<feature type="region of interest" description="Disordered" evidence="1">
    <location>
        <begin position="208"/>
        <end position="233"/>
    </location>
</feature>
<keyword evidence="2" id="KW-0812">Transmembrane</keyword>
<dbReference type="RefSeq" id="WP_252435223.1">
    <property type="nucleotide sequence ID" value="NZ_JAGSOV010000004.1"/>
</dbReference>
<protein>
    <submittedName>
        <fullName evidence="4">Toll/interleukin-1 receptor domain-containing protein</fullName>
    </submittedName>
</protein>
<dbReference type="Gene3D" id="3.40.50.10140">
    <property type="entry name" value="Toll/interleukin-1 receptor homology (TIR) domain"/>
    <property type="match status" value="1"/>
</dbReference>
<dbReference type="EMBL" id="JAGSOV010000004">
    <property type="protein sequence ID" value="MCO1653635.1"/>
    <property type="molecule type" value="Genomic_DNA"/>
</dbReference>
<organism evidence="4 5">
    <name type="scientific">Pseudonocardia humida</name>
    <dbReference type="NCBI Taxonomy" id="2800819"/>
    <lineage>
        <taxon>Bacteria</taxon>
        <taxon>Bacillati</taxon>
        <taxon>Actinomycetota</taxon>
        <taxon>Actinomycetes</taxon>
        <taxon>Pseudonocardiales</taxon>
        <taxon>Pseudonocardiaceae</taxon>
        <taxon>Pseudonocardia</taxon>
    </lineage>
</organism>
<accession>A0ABT0ZSD3</accession>
<dbReference type="InterPro" id="IPR000157">
    <property type="entry name" value="TIR_dom"/>
</dbReference>
<keyword evidence="5" id="KW-1185">Reference proteome</keyword>
<feature type="transmembrane region" description="Helical" evidence="2">
    <location>
        <begin position="323"/>
        <end position="344"/>
    </location>
</feature>
<dbReference type="Proteomes" id="UP001165283">
    <property type="component" value="Unassembled WGS sequence"/>
</dbReference>
<evidence type="ECO:0000256" key="1">
    <source>
        <dbReference type="SAM" id="MobiDB-lite"/>
    </source>
</evidence>
<evidence type="ECO:0000313" key="4">
    <source>
        <dbReference type="EMBL" id="MCO1653635.1"/>
    </source>
</evidence>
<dbReference type="PROSITE" id="PS50104">
    <property type="entry name" value="TIR"/>
    <property type="match status" value="1"/>
</dbReference>
<feature type="compositionally biased region" description="Pro residues" evidence="1">
    <location>
        <begin position="157"/>
        <end position="167"/>
    </location>
</feature>
<reference evidence="4" key="1">
    <citation type="submission" date="2021-04" db="EMBL/GenBank/DDBJ databases">
        <title>Pseudonocardia sp. nov., isolated from sandy soil of mangrove forest.</title>
        <authorList>
            <person name="Zan Z."/>
            <person name="Huang R."/>
            <person name="Liu W."/>
        </authorList>
    </citation>
    <scope>NUCLEOTIDE SEQUENCE</scope>
    <source>
        <strain evidence="4">S2-4</strain>
    </source>
</reference>
<dbReference type="SUPFAM" id="SSF52200">
    <property type="entry name" value="Toll/Interleukin receptor TIR domain"/>
    <property type="match status" value="1"/>
</dbReference>
<sequence length="350" mass="37225">MPRAAGGVFLSYRRQDKHVAGRLDDRLVQRFGRERVFLDVENITPGTDFVTAITTAVSRCDVLIAVIGPQWLAATDARGRRRLDDPHDFVVLEITTALERRIRVIPVLVDDARMPAPEDLPESLRELSRRQAVEVEHSSFHLDLERILQAVADVLEPRPPAGHPPSGPQAHGRPRPAAPAPGAFPTDGIGRGDPVGFQAAAGRAPVVESPTEAMAAVPEGRRPGPRAPAAGARGAGIPPIRVVARTGLWWLIHVLSIPGAMLLATPVRMPSWSNAAIGLVLAGLLAVAIRGAANVLRREIGRQRAMLGVGPTAPAPRPLRTTWIRGVSAACATVAVGMAVAYALTPVLPT</sequence>
<keyword evidence="2" id="KW-0472">Membrane</keyword>
<feature type="domain" description="TIR" evidence="3">
    <location>
        <begin position="4"/>
        <end position="155"/>
    </location>
</feature>
<feature type="transmembrane region" description="Helical" evidence="2">
    <location>
        <begin position="275"/>
        <end position="296"/>
    </location>
</feature>